<proteinExistence type="predicted"/>
<keyword evidence="2" id="KW-0812">Transmembrane</keyword>
<evidence type="ECO:0000256" key="2">
    <source>
        <dbReference type="SAM" id="Phobius"/>
    </source>
</evidence>
<keyword evidence="2" id="KW-0472">Membrane</keyword>
<comment type="caution">
    <text evidence="4">The sequence shown here is derived from an EMBL/GenBank/DDBJ whole genome shotgun (WGS) entry which is preliminary data.</text>
</comment>
<feature type="transmembrane region" description="Helical" evidence="2">
    <location>
        <begin position="266"/>
        <end position="289"/>
    </location>
</feature>
<feature type="compositionally biased region" description="Acidic residues" evidence="1">
    <location>
        <begin position="546"/>
        <end position="575"/>
    </location>
</feature>
<evidence type="ECO:0000256" key="3">
    <source>
        <dbReference type="SAM" id="SignalP"/>
    </source>
</evidence>
<name>A0A9P5ZEP2_9AGAR</name>
<gene>
    <name evidence="4" type="ORF">BDN70DRAFT_909882</name>
</gene>
<feature type="compositionally biased region" description="Basic and acidic residues" evidence="1">
    <location>
        <begin position="576"/>
        <end position="591"/>
    </location>
</feature>
<feature type="compositionally biased region" description="Basic and acidic residues" evidence="1">
    <location>
        <begin position="513"/>
        <end position="532"/>
    </location>
</feature>
<feature type="transmembrane region" description="Helical" evidence="2">
    <location>
        <begin position="76"/>
        <end position="103"/>
    </location>
</feature>
<dbReference type="EMBL" id="MU155132">
    <property type="protein sequence ID" value="KAF9486056.1"/>
    <property type="molecule type" value="Genomic_DNA"/>
</dbReference>
<feature type="compositionally biased region" description="Basic and acidic residues" evidence="1">
    <location>
        <begin position="310"/>
        <end position="330"/>
    </location>
</feature>
<feature type="transmembrane region" description="Helical" evidence="2">
    <location>
        <begin position="41"/>
        <end position="64"/>
    </location>
</feature>
<keyword evidence="5" id="KW-1185">Reference proteome</keyword>
<dbReference type="Proteomes" id="UP000807469">
    <property type="component" value="Unassembled WGS sequence"/>
</dbReference>
<feature type="region of interest" description="Disordered" evidence="1">
    <location>
        <begin position="502"/>
        <end position="616"/>
    </location>
</feature>
<feature type="compositionally biased region" description="Acidic residues" evidence="1">
    <location>
        <begin position="465"/>
        <end position="475"/>
    </location>
</feature>
<feature type="chain" id="PRO_5040385298" evidence="3">
    <location>
        <begin position="18"/>
        <end position="642"/>
    </location>
</feature>
<keyword evidence="2" id="KW-1133">Transmembrane helix</keyword>
<evidence type="ECO:0000313" key="5">
    <source>
        <dbReference type="Proteomes" id="UP000807469"/>
    </source>
</evidence>
<evidence type="ECO:0000256" key="1">
    <source>
        <dbReference type="SAM" id="MobiDB-lite"/>
    </source>
</evidence>
<accession>A0A9P5ZEP2</accession>
<organism evidence="4 5">
    <name type="scientific">Pholiota conissans</name>
    <dbReference type="NCBI Taxonomy" id="109636"/>
    <lineage>
        <taxon>Eukaryota</taxon>
        <taxon>Fungi</taxon>
        <taxon>Dikarya</taxon>
        <taxon>Basidiomycota</taxon>
        <taxon>Agaricomycotina</taxon>
        <taxon>Agaricomycetes</taxon>
        <taxon>Agaricomycetidae</taxon>
        <taxon>Agaricales</taxon>
        <taxon>Agaricineae</taxon>
        <taxon>Strophariaceae</taxon>
        <taxon>Pholiota</taxon>
    </lineage>
</organism>
<sequence length="642" mass="73068">MKTLLLTFTSLFVGVLADGDGAEFTDDPYLKYRPAFARSLPIQILLTGVVLTLVAVLFIHLMFTAQYHWPLAPVNYVLQLSGVTTLLISLIATLHVVMSATFAESEKWPYMLSYIAVNVPPLDLVTNTESWSIAERATWLVMNASTSGLIQITHIQFLTLLYPSRLEGRLIFTLLGPLAIVAAVMQLLPISNHDNVNQVASAVRNVCNATLSLLFTLALFIWGLLVNRKQAWRTDGGTAVFGCAALSLAVISTALNFLYVHKEEEFVWLPGLMWAVVLWQSFLGWWWWVGAGSGRAFSSEEETMEEKLRREAKRERRRREARERKKETKMRAQKMWKGVAGAFVRDRDQSRSPSPSRSPSHDLTPDGDDSNARPRVSRGDGDDSASQLSHASSATITGSFTGVTTTQTYTTLPRVLPRFVHQWYASLRREHNAAARMQAEERVRRMRSMGRQSGRCRTSIGENGEGVDDIDGEQEGGEHEQELPSVVGWGWGWHGFGWRRRGADEPTQSASEKGYELEKRRERRRKDWKDESGYEMQTSGQKESKDEDEEEKDDEVEDEDDIYVSDAAVDGDEIVEERRPAPLRRERDTEWRRRHQQQQNTASDDQVAAATRRPERRVDTTSNSIWWWGPLKRWRLKDSTIY</sequence>
<keyword evidence="3" id="KW-0732">Signal</keyword>
<feature type="region of interest" description="Disordered" evidence="1">
    <location>
        <begin position="445"/>
        <end position="486"/>
    </location>
</feature>
<feature type="signal peptide" evidence="3">
    <location>
        <begin position="1"/>
        <end position="17"/>
    </location>
</feature>
<feature type="region of interest" description="Disordered" evidence="1">
    <location>
        <begin position="310"/>
        <end position="391"/>
    </location>
</feature>
<feature type="transmembrane region" description="Helical" evidence="2">
    <location>
        <begin position="209"/>
        <end position="227"/>
    </location>
</feature>
<dbReference type="AlphaFoldDB" id="A0A9P5ZEP2"/>
<feature type="transmembrane region" description="Helical" evidence="2">
    <location>
        <begin position="137"/>
        <end position="158"/>
    </location>
</feature>
<protein>
    <submittedName>
        <fullName evidence="4">Uncharacterized protein</fullName>
    </submittedName>
</protein>
<dbReference type="OrthoDB" id="3357304at2759"/>
<reference evidence="4" key="1">
    <citation type="submission" date="2020-11" db="EMBL/GenBank/DDBJ databases">
        <authorList>
            <consortium name="DOE Joint Genome Institute"/>
            <person name="Ahrendt S."/>
            <person name="Riley R."/>
            <person name="Andreopoulos W."/>
            <person name="Labutti K."/>
            <person name="Pangilinan J."/>
            <person name="Ruiz-Duenas F.J."/>
            <person name="Barrasa J.M."/>
            <person name="Sanchez-Garcia M."/>
            <person name="Camarero S."/>
            <person name="Miyauchi S."/>
            <person name="Serrano A."/>
            <person name="Linde D."/>
            <person name="Babiker R."/>
            <person name="Drula E."/>
            <person name="Ayuso-Fernandez I."/>
            <person name="Pacheco R."/>
            <person name="Padilla G."/>
            <person name="Ferreira P."/>
            <person name="Barriuso J."/>
            <person name="Kellner H."/>
            <person name="Castanera R."/>
            <person name="Alfaro M."/>
            <person name="Ramirez L."/>
            <person name="Pisabarro A.G."/>
            <person name="Kuo A."/>
            <person name="Tritt A."/>
            <person name="Lipzen A."/>
            <person name="He G."/>
            <person name="Yan M."/>
            <person name="Ng V."/>
            <person name="Cullen D."/>
            <person name="Martin F."/>
            <person name="Rosso M.-N."/>
            <person name="Henrissat B."/>
            <person name="Hibbett D."/>
            <person name="Martinez A.T."/>
            <person name="Grigoriev I.V."/>
        </authorList>
    </citation>
    <scope>NUCLEOTIDE SEQUENCE</scope>
    <source>
        <strain evidence="4">CIRM-BRFM 674</strain>
    </source>
</reference>
<evidence type="ECO:0000313" key="4">
    <source>
        <dbReference type="EMBL" id="KAF9486056.1"/>
    </source>
</evidence>
<feature type="transmembrane region" description="Helical" evidence="2">
    <location>
        <begin position="239"/>
        <end position="260"/>
    </location>
</feature>
<feature type="transmembrane region" description="Helical" evidence="2">
    <location>
        <begin position="170"/>
        <end position="189"/>
    </location>
</feature>